<evidence type="ECO:0000256" key="6">
    <source>
        <dbReference type="ARBA" id="ARBA00023284"/>
    </source>
</evidence>
<proteinExistence type="inferred from homology"/>
<dbReference type="PANTHER" id="PTHR43429:SF1">
    <property type="entry name" value="NAD(P)H SULFUR OXIDOREDUCTASE (COA-DEPENDENT)"/>
    <property type="match status" value="1"/>
</dbReference>
<dbReference type="PANTHER" id="PTHR43429">
    <property type="entry name" value="PYRIDINE NUCLEOTIDE-DISULFIDE OXIDOREDUCTASE DOMAIN-CONTAINING"/>
    <property type="match status" value="1"/>
</dbReference>
<evidence type="ECO:0000313" key="10">
    <source>
        <dbReference type="Proteomes" id="UP000037109"/>
    </source>
</evidence>
<evidence type="ECO:0000259" key="7">
    <source>
        <dbReference type="Pfam" id="PF02852"/>
    </source>
</evidence>
<dbReference type="InterPro" id="IPR036188">
    <property type="entry name" value="FAD/NAD-bd_sf"/>
</dbReference>
<name>A0A0M0GJ25_SPOGL</name>
<dbReference type="Pfam" id="PF07992">
    <property type="entry name" value="Pyr_redox_2"/>
    <property type="match status" value="1"/>
</dbReference>
<dbReference type="Pfam" id="PF02852">
    <property type="entry name" value="Pyr_redox_dim"/>
    <property type="match status" value="1"/>
</dbReference>
<dbReference type="PRINTS" id="PR00411">
    <property type="entry name" value="PNDRDTASEI"/>
</dbReference>
<protein>
    <submittedName>
        <fullName evidence="9">CoA-disulfide reductase</fullName>
    </submittedName>
</protein>
<gene>
    <name evidence="9" type="ORF">AF332_25600</name>
</gene>
<evidence type="ECO:0000256" key="4">
    <source>
        <dbReference type="ARBA" id="ARBA00022827"/>
    </source>
</evidence>
<evidence type="ECO:0000256" key="2">
    <source>
        <dbReference type="ARBA" id="ARBA00009130"/>
    </source>
</evidence>
<dbReference type="AlphaFoldDB" id="A0A0M0GJ25"/>
<dbReference type="Gene3D" id="3.50.50.60">
    <property type="entry name" value="FAD/NAD(P)-binding domain"/>
    <property type="match status" value="2"/>
</dbReference>
<feature type="domain" description="FAD/NAD(P)-binding" evidence="8">
    <location>
        <begin position="1"/>
        <end position="287"/>
    </location>
</feature>
<feature type="domain" description="Pyridine nucleotide-disulphide oxidoreductase dimerisation" evidence="7">
    <location>
        <begin position="327"/>
        <end position="431"/>
    </location>
</feature>
<dbReference type="OrthoDB" id="9792592at2"/>
<dbReference type="STRING" id="1459.AF332_25600"/>
<dbReference type="InterPro" id="IPR016156">
    <property type="entry name" value="FAD/NAD-linked_Rdtase_dimer_sf"/>
</dbReference>
<keyword evidence="4" id="KW-0274">FAD</keyword>
<evidence type="ECO:0000256" key="1">
    <source>
        <dbReference type="ARBA" id="ARBA00001974"/>
    </source>
</evidence>
<comment type="caution">
    <text evidence="9">The sequence shown here is derived from an EMBL/GenBank/DDBJ whole genome shotgun (WGS) entry which is preliminary data.</text>
</comment>
<comment type="cofactor">
    <cofactor evidence="1">
        <name>FAD</name>
        <dbReference type="ChEBI" id="CHEBI:57692"/>
    </cofactor>
</comment>
<organism evidence="9 10">
    <name type="scientific">Sporosarcina globispora</name>
    <name type="common">Bacillus globisporus</name>
    <dbReference type="NCBI Taxonomy" id="1459"/>
    <lineage>
        <taxon>Bacteria</taxon>
        <taxon>Bacillati</taxon>
        <taxon>Bacillota</taxon>
        <taxon>Bacilli</taxon>
        <taxon>Bacillales</taxon>
        <taxon>Caryophanaceae</taxon>
        <taxon>Sporosarcina</taxon>
    </lineage>
</organism>
<dbReference type="InterPro" id="IPR023753">
    <property type="entry name" value="FAD/NAD-binding_dom"/>
</dbReference>
<dbReference type="RefSeq" id="WP_053437224.1">
    <property type="nucleotide sequence ID" value="NZ_LGUF01000007.1"/>
</dbReference>
<dbReference type="PATRIC" id="fig|1459.3.peg.5626"/>
<evidence type="ECO:0000313" key="9">
    <source>
        <dbReference type="EMBL" id="KON89859.1"/>
    </source>
</evidence>
<accession>A0A0M0GJ25</accession>
<comment type="similarity">
    <text evidence="2">Belongs to the class-III pyridine nucleotide-disulfide oxidoreductase family.</text>
</comment>
<evidence type="ECO:0000256" key="5">
    <source>
        <dbReference type="ARBA" id="ARBA00023002"/>
    </source>
</evidence>
<dbReference type="InterPro" id="IPR004099">
    <property type="entry name" value="Pyr_nucl-diS_OxRdtase_dimer"/>
</dbReference>
<reference evidence="10" key="1">
    <citation type="submission" date="2015-07" db="EMBL/GenBank/DDBJ databases">
        <title>Fjat-10036 dsm4.</title>
        <authorList>
            <person name="Liu B."/>
            <person name="Wang J."/>
            <person name="Zhu Y."/>
            <person name="Liu G."/>
            <person name="Chen Q."/>
            <person name="Chen Z."/>
            <person name="Lan J."/>
            <person name="Che J."/>
            <person name="Ge C."/>
            <person name="Shi H."/>
            <person name="Pan Z."/>
            <person name="Liu X."/>
        </authorList>
    </citation>
    <scope>NUCLEOTIDE SEQUENCE [LARGE SCALE GENOMIC DNA]</scope>
    <source>
        <strain evidence="10">DSM 4</strain>
    </source>
</reference>
<keyword evidence="10" id="KW-1185">Reference proteome</keyword>
<dbReference type="SUPFAM" id="SSF55424">
    <property type="entry name" value="FAD/NAD-linked reductases, dimerisation (C-terminal) domain"/>
    <property type="match status" value="1"/>
</dbReference>
<evidence type="ECO:0000259" key="8">
    <source>
        <dbReference type="Pfam" id="PF07992"/>
    </source>
</evidence>
<dbReference type="PRINTS" id="PR00368">
    <property type="entry name" value="FADPNR"/>
</dbReference>
<sequence length="445" mass="48569">MKLLVIGGVAASMSAASKLRRMDDRAEITVYEKGKFLSYGACGLPYYISGENDDYRKMIARTQEQFSERNIQTHLLHEVLKVDTNNKEVTVKDLTSGKMFTDTYDKLMIGTGNFPIMPPFLGADLENVHVLKTMEDGMILKEISHKPEVKNVVIVGGGYIGIEVVEAMITLGKHVRVIEMGERILTPFDKEITEIAEKEIRNHGVELNLGEKVESFSGDGKVESVKTDKGTYKADLVLVAVGVRPATKFLEGSGIELAENGAIIIDREMRTNIEGVYAAGDCAQVYHKVLKENDYIPLGTNANKCGRLAGANIAGSHEKYVGTLGSAAIKVFNMELGRTGLSEADAKKLGISFTAEFVKTADHPSYYPNQTPIWIKLICEKGTNRILGAHAIGSKGVVLRIDVFAVAIHNNMAAEELGMVDLCYAPPFAGVWDAVHIASNAVKKD</sequence>
<dbReference type="NCBIfam" id="NF007123">
    <property type="entry name" value="PRK09564.1"/>
    <property type="match status" value="1"/>
</dbReference>
<keyword evidence="5" id="KW-0560">Oxidoreductase</keyword>
<evidence type="ECO:0000256" key="3">
    <source>
        <dbReference type="ARBA" id="ARBA00022630"/>
    </source>
</evidence>
<dbReference type="GO" id="GO:0016491">
    <property type="term" value="F:oxidoreductase activity"/>
    <property type="evidence" value="ECO:0007669"/>
    <property type="project" value="UniProtKB-KW"/>
</dbReference>
<dbReference type="SUPFAM" id="SSF51905">
    <property type="entry name" value="FAD/NAD(P)-binding domain"/>
    <property type="match status" value="1"/>
</dbReference>
<keyword evidence="3" id="KW-0285">Flavoprotein</keyword>
<dbReference type="InterPro" id="IPR050260">
    <property type="entry name" value="FAD-bd_OxRdtase"/>
</dbReference>
<dbReference type="Proteomes" id="UP000037109">
    <property type="component" value="Unassembled WGS sequence"/>
</dbReference>
<keyword evidence="6" id="KW-0676">Redox-active center</keyword>
<dbReference type="EMBL" id="LGUF01000007">
    <property type="protein sequence ID" value="KON89859.1"/>
    <property type="molecule type" value="Genomic_DNA"/>
</dbReference>